<dbReference type="Proteomes" id="UP001165489">
    <property type="component" value="Unassembled WGS sequence"/>
</dbReference>
<organism evidence="1 2">
    <name type="scientific">Belliella filtrata</name>
    <dbReference type="NCBI Taxonomy" id="2923435"/>
    <lineage>
        <taxon>Bacteria</taxon>
        <taxon>Pseudomonadati</taxon>
        <taxon>Bacteroidota</taxon>
        <taxon>Cytophagia</taxon>
        <taxon>Cytophagales</taxon>
        <taxon>Cyclobacteriaceae</taxon>
        <taxon>Belliella</taxon>
    </lineage>
</organism>
<keyword evidence="2" id="KW-1185">Reference proteome</keyword>
<evidence type="ECO:0000313" key="1">
    <source>
        <dbReference type="EMBL" id="MCH7410184.1"/>
    </source>
</evidence>
<proteinExistence type="predicted"/>
<reference evidence="1" key="1">
    <citation type="submission" date="2022-03" db="EMBL/GenBank/DDBJ databases">
        <title>De novo assembled genomes of Belliella spp. (Cyclobacteriaceae) strains.</title>
        <authorList>
            <person name="Szabo A."/>
            <person name="Korponai K."/>
            <person name="Felfoldi T."/>
        </authorList>
    </citation>
    <scope>NUCLEOTIDE SEQUENCE</scope>
    <source>
        <strain evidence="1">DSM 111904</strain>
    </source>
</reference>
<comment type="caution">
    <text evidence="1">The sequence shown here is derived from an EMBL/GenBank/DDBJ whole genome shotgun (WGS) entry which is preliminary data.</text>
</comment>
<protein>
    <submittedName>
        <fullName evidence="1">Uncharacterized protein</fullName>
    </submittedName>
</protein>
<accession>A0ABS9V1U2</accession>
<evidence type="ECO:0000313" key="2">
    <source>
        <dbReference type="Proteomes" id="UP001165489"/>
    </source>
</evidence>
<dbReference type="EMBL" id="JAKZGP010000031">
    <property type="protein sequence ID" value="MCH7410184.1"/>
    <property type="molecule type" value="Genomic_DNA"/>
</dbReference>
<dbReference type="RefSeq" id="WP_241348552.1">
    <property type="nucleotide sequence ID" value="NZ_JAKZGP010000031.1"/>
</dbReference>
<name>A0ABS9V1U2_9BACT</name>
<gene>
    <name evidence="1" type="ORF">MM239_12320</name>
</gene>
<sequence length="71" mass="8392">MEETNRDTYYLDIKDYGDKAEPINNIERKIGLKILDDLYIDPEEDNEVIIHCTTNEFLGFLARIITESRRV</sequence>